<keyword evidence="2" id="KW-1185">Reference proteome</keyword>
<organism evidence="2 3">
    <name type="scientific">Arachis duranensis</name>
    <name type="common">Wild peanut</name>
    <dbReference type="NCBI Taxonomy" id="130453"/>
    <lineage>
        <taxon>Eukaryota</taxon>
        <taxon>Viridiplantae</taxon>
        <taxon>Streptophyta</taxon>
        <taxon>Embryophyta</taxon>
        <taxon>Tracheophyta</taxon>
        <taxon>Spermatophyta</taxon>
        <taxon>Magnoliopsida</taxon>
        <taxon>eudicotyledons</taxon>
        <taxon>Gunneridae</taxon>
        <taxon>Pentapetalae</taxon>
        <taxon>rosids</taxon>
        <taxon>fabids</taxon>
        <taxon>Fabales</taxon>
        <taxon>Fabaceae</taxon>
        <taxon>Papilionoideae</taxon>
        <taxon>50 kb inversion clade</taxon>
        <taxon>dalbergioids sensu lato</taxon>
        <taxon>Dalbergieae</taxon>
        <taxon>Pterocarpus clade</taxon>
        <taxon>Arachis</taxon>
    </lineage>
</organism>
<evidence type="ECO:0000256" key="1">
    <source>
        <dbReference type="SAM" id="Coils"/>
    </source>
</evidence>
<evidence type="ECO:0000313" key="4">
    <source>
        <dbReference type="RefSeq" id="XP_052119348.1"/>
    </source>
</evidence>
<gene>
    <name evidence="3 4" type="primary">LOC107495733</name>
</gene>
<evidence type="ECO:0000313" key="2">
    <source>
        <dbReference type="Proteomes" id="UP000515211"/>
    </source>
</evidence>
<dbReference type="RefSeq" id="XP_052119348.1">
    <property type="nucleotide sequence ID" value="XM_052263388.1"/>
</dbReference>
<dbReference type="RefSeq" id="XP_015972383.1">
    <property type="nucleotide sequence ID" value="XM_016116897.3"/>
</dbReference>
<protein>
    <submittedName>
        <fullName evidence="3 4">Uncharacterized protein LOC107495733</fullName>
    </submittedName>
</protein>
<accession>A0A6P4DQT3</accession>
<sequence>MACSDIFVLVHPNGYIKDTVGGATFESWDPFLMNVDTDHQDSLLELKNLILANMGELGRKKISHMAYKLHGIIGPQLSDSRVIWLTSDEDIHLMFDFHVSNRELRCIELYVKVEDVISSASLKANPQVVQSDKIGRGPKRVQSPVTSPSFVFPNRVENVKVDGKRTNVCASPANMASRGVAVDKLSLPPKTGNIGGACSVFPPPTSKKSAFVDMGADLGLSPPPKMQKMVDGKGKPVENGVLIPDIEESNVYSKSFQNQNMCRNLEPPITSKSQMMLEGRVKELEIRLESKENERAALEELKVTLTAKISNLENKLKEADKEKRAQLRKEKTASKGIIEPLEAEVKHLRCSVLEAEERAHRNIMEQVCLLAPGIDFSRVHPDNRVVNGEIVNHKKDSAPQVTYVMEFGCKRPTHPMLCS</sequence>
<dbReference type="Proteomes" id="UP000515211">
    <property type="component" value="Chromosome 6"/>
</dbReference>
<dbReference type="GeneID" id="107495733"/>
<reference evidence="2" key="1">
    <citation type="journal article" date="2016" name="Nat. Genet.">
        <title>The genome sequences of Arachis duranensis and Arachis ipaensis, the diploid ancestors of cultivated peanut.</title>
        <authorList>
            <person name="Bertioli D.J."/>
            <person name="Cannon S.B."/>
            <person name="Froenicke L."/>
            <person name="Huang G."/>
            <person name="Farmer A.D."/>
            <person name="Cannon E.K."/>
            <person name="Liu X."/>
            <person name="Gao D."/>
            <person name="Clevenger J."/>
            <person name="Dash S."/>
            <person name="Ren L."/>
            <person name="Moretzsohn M.C."/>
            <person name="Shirasawa K."/>
            <person name="Huang W."/>
            <person name="Vidigal B."/>
            <person name="Abernathy B."/>
            <person name="Chu Y."/>
            <person name="Niederhuth C.E."/>
            <person name="Umale P."/>
            <person name="Araujo A.C."/>
            <person name="Kozik A."/>
            <person name="Kim K.D."/>
            <person name="Burow M.D."/>
            <person name="Varshney R.K."/>
            <person name="Wang X."/>
            <person name="Zhang X."/>
            <person name="Barkley N."/>
            <person name="Guimaraes P.M."/>
            <person name="Isobe S."/>
            <person name="Guo B."/>
            <person name="Liao B."/>
            <person name="Stalker H.T."/>
            <person name="Schmitz R.J."/>
            <person name="Scheffler B.E."/>
            <person name="Leal-Bertioli S.C."/>
            <person name="Xun X."/>
            <person name="Jackson S.A."/>
            <person name="Michelmore R."/>
            <person name="Ozias-Akins P."/>
        </authorList>
    </citation>
    <scope>NUCLEOTIDE SEQUENCE [LARGE SCALE GENOMIC DNA]</scope>
    <source>
        <strain evidence="2">cv. V14167</strain>
    </source>
</reference>
<dbReference type="AlphaFoldDB" id="A0A6P4DQT3"/>
<evidence type="ECO:0000313" key="3">
    <source>
        <dbReference type="RefSeq" id="XP_015972383.1"/>
    </source>
</evidence>
<proteinExistence type="predicted"/>
<feature type="coiled-coil region" evidence="1">
    <location>
        <begin position="274"/>
        <end position="329"/>
    </location>
</feature>
<dbReference type="KEGG" id="adu:107495733"/>
<keyword evidence="1" id="KW-0175">Coiled coil</keyword>
<name>A0A6P4DQT3_ARADU</name>
<reference evidence="3 4" key="2">
    <citation type="submission" date="2025-04" db="UniProtKB">
        <authorList>
            <consortium name="RefSeq"/>
        </authorList>
    </citation>
    <scope>IDENTIFICATION</scope>
    <source>
        <tissue evidence="3 4">Whole plant</tissue>
    </source>
</reference>